<feature type="binding site" evidence="3">
    <location>
        <position position="212"/>
    </location>
    <ligand>
        <name>a divalent metal cation</name>
        <dbReference type="ChEBI" id="CHEBI:60240"/>
    </ligand>
</feature>
<feature type="binding site" evidence="3">
    <location>
        <position position="68"/>
    </location>
    <ligand>
        <name>a divalent metal cation</name>
        <dbReference type="ChEBI" id="CHEBI:60240"/>
    </ligand>
</feature>
<dbReference type="Gene3D" id="2.120.10.30">
    <property type="entry name" value="TolB, C-terminal domain"/>
    <property type="match status" value="1"/>
</dbReference>
<keyword evidence="1 5" id="KW-0378">Hydrolase</keyword>
<evidence type="ECO:0000256" key="1">
    <source>
        <dbReference type="ARBA" id="ARBA00022801"/>
    </source>
</evidence>
<feature type="binding site" evidence="3">
    <location>
        <position position="263"/>
    </location>
    <ligand>
        <name>a divalent metal cation</name>
        <dbReference type="ChEBI" id="CHEBI:60240"/>
    </ligand>
</feature>
<keyword evidence="3" id="KW-0862">Zinc</keyword>
<dbReference type="InterPro" id="IPR005511">
    <property type="entry name" value="SMP-30"/>
</dbReference>
<keyword evidence="3" id="KW-0479">Metal-binding</keyword>
<dbReference type="InterPro" id="IPR051262">
    <property type="entry name" value="SMP-30/CGR1_Lactonase"/>
</dbReference>
<accession>A0A379PKD7</accession>
<dbReference type="EC" id="3.1.1.17" evidence="5"/>
<dbReference type="GO" id="GO:0004341">
    <property type="term" value="F:gluconolactonase activity"/>
    <property type="evidence" value="ECO:0007669"/>
    <property type="project" value="UniProtKB-EC"/>
</dbReference>
<feature type="active site" description="Proton donor/acceptor" evidence="2">
    <location>
        <position position="263"/>
    </location>
</feature>
<feature type="domain" description="SMP-30/Gluconolactonase/LRE-like region" evidence="4">
    <location>
        <begin position="66"/>
        <end position="323"/>
    </location>
</feature>
<evidence type="ECO:0000259" key="4">
    <source>
        <dbReference type="Pfam" id="PF08450"/>
    </source>
</evidence>
<dbReference type="Pfam" id="PF08450">
    <property type="entry name" value="SGL"/>
    <property type="match status" value="1"/>
</dbReference>
<proteinExistence type="predicted"/>
<dbReference type="PANTHER" id="PTHR47572:SF4">
    <property type="entry name" value="LACTONASE DRP35"/>
    <property type="match status" value="1"/>
</dbReference>
<gene>
    <name evidence="5" type="primary">gnl_3</name>
    <name evidence="5" type="ORF">NCTC13291_04272</name>
</gene>
<sequence length="339" mass="37595">MIEAHRRGLLTLAAGGCAALVSRPALARWESIQRYPEAAFENLDASFAKYRLDAAAVEQLWTGARWSEGPVWLGDQRCLIWSDIPNDRLLRWHETTGTVDEFRRPAGFSNGNTRDRQGRLVTCEHGGRRVTRTEPDGSITVIADRHDGKRLNSPNDIVVKSDGSIWFTDPPFGILGFYEGEKAEPELPTNIYRVDGRTGQLSVVSNEVGRPNGLAFSPDEKLLYVVEASANPRVIRVFDVIEDGTKLANNRVFIQAKAGERPDGFRVDVEGNLWCGWGMGEAMDGVRVFNKGGQPIGHIHLPERCANLAFGGRHRNRLFMAASKSLYAVYVNAQGTPYS</sequence>
<dbReference type="AlphaFoldDB" id="A0A379PKD7"/>
<dbReference type="PANTHER" id="PTHR47572">
    <property type="entry name" value="LIPOPROTEIN-RELATED"/>
    <property type="match status" value="1"/>
</dbReference>
<name>A0A379PKD7_9PROT</name>
<dbReference type="EMBL" id="UGVN01000002">
    <property type="protein sequence ID" value="SUE95387.1"/>
    <property type="molecule type" value="Genomic_DNA"/>
</dbReference>
<evidence type="ECO:0000313" key="6">
    <source>
        <dbReference type="Proteomes" id="UP000254919"/>
    </source>
</evidence>
<dbReference type="InterPro" id="IPR011042">
    <property type="entry name" value="6-blade_b-propeller_TolB-like"/>
</dbReference>
<dbReference type="SUPFAM" id="SSF63829">
    <property type="entry name" value="Calcium-dependent phosphotriesterase"/>
    <property type="match status" value="1"/>
</dbReference>
<dbReference type="Proteomes" id="UP000254919">
    <property type="component" value="Unassembled WGS sequence"/>
</dbReference>
<reference evidence="5 6" key="1">
    <citation type="submission" date="2018-06" db="EMBL/GenBank/DDBJ databases">
        <authorList>
            <consortium name="Pathogen Informatics"/>
            <person name="Doyle S."/>
        </authorList>
    </citation>
    <scope>NUCLEOTIDE SEQUENCE [LARGE SCALE GENOMIC DNA]</scope>
    <source>
        <strain evidence="5 6">NCTC13291</strain>
    </source>
</reference>
<protein>
    <submittedName>
        <fullName evidence="5">Gluconolactonase</fullName>
        <ecNumber evidence="5">3.1.1.17</ecNumber>
    </submittedName>
</protein>
<evidence type="ECO:0000313" key="5">
    <source>
        <dbReference type="EMBL" id="SUE95387.1"/>
    </source>
</evidence>
<dbReference type="PRINTS" id="PR01790">
    <property type="entry name" value="SMP30FAMILY"/>
</dbReference>
<evidence type="ECO:0000256" key="2">
    <source>
        <dbReference type="PIRSR" id="PIRSR605511-1"/>
    </source>
</evidence>
<feature type="binding site" evidence="3">
    <location>
        <position position="155"/>
    </location>
    <ligand>
        <name>substrate</name>
    </ligand>
</feature>
<dbReference type="InterPro" id="IPR013658">
    <property type="entry name" value="SGL"/>
</dbReference>
<comment type="cofactor">
    <cofactor evidence="3">
        <name>Zn(2+)</name>
        <dbReference type="ChEBI" id="CHEBI:29105"/>
    </cofactor>
    <text evidence="3">Binds 1 divalent metal cation per subunit.</text>
</comment>
<evidence type="ECO:0000256" key="3">
    <source>
        <dbReference type="PIRSR" id="PIRSR605511-2"/>
    </source>
</evidence>
<organism evidence="5 6">
    <name type="scientific">Roseomonas mucosa</name>
    <dbReference type="NCBI Taxonomy" id="207340"/>
    <lineage>
        <taxon>Bacteria</taxon>
        <taxon>Pseudomonadati</taxon>
        <taxon>Pseudomonadota</taxon>
        <taxon>Alphaproteobacteria</taxon>
        <taxon>Acetobacterales</taxon>
        <taxon>Roseomonadaceae</taxon>
        <taxon>Roseomonas</taxon>
    </lineage>
</organism>
<dbReference type="GO" id="GO:0046872">
    <property type="term" value="F:metal ion binding"/>
    <property type="evidence" value="ECO:0007669"/>
    <property type="project" value="UniProtKB-KW"/>
</dbReference>